<dbReference type="EMBL" id="NBYX01000006">
    <property type="protein sequence ID" value="ORT85928.1"/>
    <property type="molecule type" value="Genomic_DNA"/>
</dbReference>
<comment type="caution">
    <text evidence="1">The sequence shown here is derived from an EMBL/GenBank/DDBJ whole genome shotgun (WGS) entry which is preliminary data.</text>
</comment>
<accession>A0A1X1PI09</accession>
<keyword evidence="2" id="KW-1185">Reference proteome</keyword>
<sequence>MADVSRRGADDLVDAVLHEARLAADSRARRRMKCVTRLAEQVFGKRAGKALDTRMCLRHNLASPLHDEVSV</sequence>
<dbReference type="AlphaFoldDB" id="A0A1X1PI09"/>
<protein>
    <submittedName>
        <fullName evidence="1">Uncharacterized protein</fullName>
    </submittedName>
</protein>
<evidence type="ECO:0000313" key="2">
    <source>
        <dbReference type="Proteomes" id="UP000193146"/>
    </source>
</evidence>
<dbReference type="Proteomes" id="UP000193146">
    <property type="component" value="Unassembled WGS sequence"/>
</dbReference>
<name>A0A1X1PI09_9BURK</name>
<proteinExistence type="predicted"/>
<gene>
    <name evidence="1" type="ORF">B7G54_15425</name>
</gene>
<reference evidence="1 2" key="1">
    <citation type="submission" date="2017-04" db="EMBL/GenBank/DDBJ databases">
        <title>Burkholderia puraquae sp. nov., a novel Burkholderia cepacia complex species from hospital setting samples.</title>
        <authorList>
            <person name="Martina P."/>
            <person name="Leguizamon M."/>
            <person name="Prieto C."/>
            <person name="Sousa S."/>
            <person name="Montanaro P."/>
            <person name="Draghi W."/>
            <person name="Staembler M."/>
            <person name="Bettiol M."/>
            <person name="Figoli C."/>
            <person name="Palau J."/>
            <person name="Alvarez F."/>
            <person name="Benetti S."/>
            <person name="Anchat E."/>
            <person name="Vescina C."/>
            <person name="Ferreras J."/>
            <person name="Lasch P."/>
            <person name="Lagares A."/>
            <person name="Zorreguieta A."/>
            <person name="Yantorno O."/>
            <person name="Bosch A."/>
        </authorList>
    </citation>
    <scope>NUCLEOTIDE SEQUENCE [LARGE SCALE GENOMIC DNA]</scope>
    <source>
        <strain evidence="1 2">CAMPA 1040</strain>
    </source>
</reference>
<evidence type="ECO:0000313" key="1">
    <source>
        <dbReference type="EMBL" id="ORT85928.1"/>
    </source>
</evidence>
<organism evidence="1 2">
    <name type="scientific">Burkholderia puraquae</name>
    <dbReference type="NCBI Taxonomy" id="1904757"/>
    <lineage>
        <taxon>Bacteria</taxon>
        <taxon>Pseudomonadati</taxon>
        <taxon>Pseudomonadota</taxon>
        <taxon>Betaproteobacteria</taxon>
        <taxon>Burkholderiales</taxon>
        <taxon>Burkholderiaceae</taxon>
        <taxon>Burkholderia</taxon>
        <taxon>Burkholderia cepacia complex</taxon>
    </lineage>
</organism>